<dbReference type="InterPro" id="IPR000700">
    <property type="entry name" value="PAS-assoc_C"/>
</dbReference>
<dbReference type="Pfam" id="PF13426">
    <property type="entry name" value="PAS_9"/>
    <property type="match status" value="1"/>
</dbReference>
<dbReference type="AlphaFoldDB" id="X1V3U4"/>
<proteinExistence type="predicted"/>
<feature type="domain" description="PAS" evidence="1">
    <location>
        <begin position="86"/>
        <end position="139"/>
    </location>
</feature>
<sequence length="149" mass="17249">GKNWFDLLVPQRIRDEVKDVFHKLMAGDIRPVEYYENPLLTKDGEERLIAFHNAVIRGPNDQIVIVLFSAEDITEQKKTEEALTQERNLLQALIDNIPDAIYFKDDKNRFIRVNKARADLSGTTPENMMGKTDFDFFSPGASRQRSFCR</sequence>
<feature type="non-terminal residue" evidence="3">
    <location>
        <position position="1"/>
    </location>
</feature>
<gene>
    <name evidence="3" type="ORF">S12H4_56094</name>
</gene>
<reference evidence="3" key="1">
    <citation type="journal article" date="2014" name="Front. Microbiol.">
        <title>High frequency of phylogenetically diverse reductive dehalogenase-homologous genes in deep subseafloor sedimentary metagenomes.</title>
        <authorList>
            <person name="Kawai M."/>
            <person name="Futagami T."/>
            <person name="Toyoda A."/>
            <person name="Takaki Y."/>
            <person name="Nishi S."/>
            <person name="Hori S."/>
            <person name="Arai W."/>
            <person name="Tsubouchi T."/>
            <person name="Morono Y."/>
            <person name="Uchiyama I."/>
            <person name="Ito T."/>
            <person name="Fujiyama A."/>
            <person name="Inagaki F."/>
            <person name="Takami H."/>
        </authorList>
    </citation>
    <scope>NUCLEOTIDE SEQUENCE</scope>
    <source>
        <strain evidence="3">Expedition CK06-06</strain>
    </source>
</reference>
<name>X1V3U4_9ZZZZ</name>
<organism evidence="3">
    <name type="scientific">marine sediment metagenome</name>
    <dbReference type="NCBI Taxonomy" id="412755"/>
    <lineage>
        <taxon>unclassified sequences</taxon>
        <taxon>metagenomes</taxon>
        <taxon>ecological metagenomes</taxon>
    </lineage>
</organism>
<evidence type="ECO:0000313" key="3">
    <source>
        <dbReference type="EMBL" id="GAJ24438.1"/>
    </source>
</evidence>
<feature type="domain" description="PAC" evidence="2">
    <location>
        <begin position="33"/>
        <end position="85"/>
    </location>
</feature>
<dbReference type="InterPro" id="IPR013656">
    <property type="entry name" value="PAS_4"/>
</dbReference>
<evidence type="ECO:0008006" key="4">
    <source>
        <dbReference type="Google" id="ProtNLM"/>
    </source>
</evidence>
<dbReference type="Gene3D" id="3.30.450.20">
    <property type="entry name" value="PAS domain"/>
    <property type="match status" value="2"/>
</dbReference>
<dbReference type="PROSITE" id="PS50113">
    <property type="entry name" value="PAC"/>
    <property type="match status" value="1"/>
</dbReference>
<dbReference type="EMBL" id="BARW01036067">
    <property type="protein sequence ID" value="GAJ24438.1"/>
    <property type="molecule type" value="Genomic_DNA"/>
</dbReference>
<evidence type="ECO:0000259" key="1">
    <source>
        <dbReference type="PROSITE" id="PS50112"/>
    </source>
</evidence>
<comment type="caution">
    <text evidence="3">The sequence shown here is derived from an EMBL/GenBank/DDBJ whole genome shotgun (WGS) entry which is preliminary data.</text>
</comment>
<evidence type="ECO:0000259" key="2">
    <source>
        <dbReference type="PROSITE" id="PS50113"/>
    </source>
</evidence>
<dbReference type="SUPFAM" id="SSF55785">
    <property type="entry name" value="PYP-like sensor domain (PAS domain)"/>
    <property type="match status" value="2"/>
</dbReference>
<dbReference type="CDD" id="cd00130">
    <property type="entry name" value="PAS"/>
    <property type="match status" value="1"/>
</dbReference>
<dbReference type="InterPro" id="IPR035965">
    <property type="entry name" value="PAS-like_dom_sf"/>
</dbReference>
<dbReference type="InterPro" id="IPR000014">
    <property type="entry name" value="PAS"/>
</dbReference>
<accession>X1V3U4</accession>
<protein>
    <recommendedName>
        <fullName evidence="4">PAS domain-containing protein</fullName>
    </recommendedName>
</protein>
<dbReference type="Pfam" id="PF08448">
    <property type="entry name" value="PAS_4"/>
    <property type="match status" value="1"/>
</dbReference>
<dbReference type="NCBIfam" id="TIGR00229">
    <property type="entry name" value="sensory_box"/>
    <property type="match status" value="2"/>
</dbReference>
<dbReference type="PROSITE" id="PS50112">
    <property type="entry name" value="PAS"/>
    <property type="match status" value="1"/>
</dbReference>